<gene>
    <name evidence="1" type="ORF">S06H3_35247</name>
</gene>
<reference evidence="1" key="1">
    <citation type="journal article" date="2014" name="Front. Microbiol.">
        <title>High frequency of phylogenetically diverse reductive dehalogenase-homologous genes in deep subseafloor sedimentary metagenomes.</title>
        <authorList>
            <person name="Kawai M."/>
            <person name="Futagami T."/>
            <person name="Toyoda A."/>
            <person name="Takaki Y."/>
            <person name="Nishi S."/>
            <person name="Hori S."/>
            <person name="Arai W."/>
            <person name="Tsubouchi T."/>
            <person name="Morono Y."/>
            <person name="Uchiyama I."/>
            <person name="Ito T."/>
            <person name="Fujiyama A."/>
            <person name="Inagaki F."/>
            <person name="Takami H."/>
        </authorList>
    </citation>
    <scope>NUCLEOTIDE SEQUENCE</scope>
    <source>
        <strain evidence="1">Expedition CK06-06</strain>
    </source>
</reference>
<protein>
    <submittedName>
        <fullName evidence="1">Uncharacterized protein</fullName>
    </submittedName>
</protein>
<name>X1LR11_9ZZZZ</name>
<accession>X1LR11</accession>
<feature type="non-terminal residue" evidence="1">
    <location>
        <position position="42"/>
    </location>
</feature>
<organism evidence="1">
    <name type="scientific">marine sediment metagenome</name>
    <dbReference type="NCBI Taxonomy" id="412755"/>
    <lineage>
        <taxon>unclassified sequences</taxon>
        <taxon>metagenomes</taxon>
        <taxon>ecological metagenomes</taxon>
    </lineage>
</organism>
<dbReference type="EMBL" id="BARV01021253">
    <property type="protein sequence ID" value="GAI21508.1"/>
    <property type="molecule type" value="Genomic_DNA"/>
</dbReference>
<dbReference type="AlphaFoldDB" id="X1LR11"/>
<comment type="caution">
    <text evidence="1">The sequence shown here is derived from an EMBL/GenBank/DDBJ whole genome shotgun (WGS) entry which is preliminary data.</text>
</comment>
<sequence length="42" mass="4902">MSQAYSEDRLVQQTTADFFHDTLGWESVYAYNDEILGRDDTL</sequence>
<proteinExistence type="predicted"/>
<evidence type="ECO:0000313" key="1">
    <source>
        <dbReference type="EMBL" id="GAI21508.1"/>
    </source>
</evidence>